<evidence type="ECO:0000313" key="2">
    <source>
        <dbReference type="EMBL" id="ABE29320.1"/>
    </source>
</evidence>
<dbReference type="RefSeq" id="WP_011487096.1">
    <property type="nucleotide sequence ID" value="NC_007951.1"/>
</dbReference>
<sequence length="215" mass="24073">MRYVVKNQEPESFAAWKKLANRDWKPSYQDLMNPEKKELHGSLVAEQGGTCCYCGREIDLADSHVEHFVPQASAPDQALDYENLHASCIRERSPNLPLHCGHAKEEELDQALCISPLDPTCEQRFKYALDGAVLAADPADESAAYMIKLLQLGIPSLRNRRQAVLEGVFDNAFLESATSAELETIRTVYRTRDNAGHFADFAHVVARFAEQLAQP</sequence>
<dbReference type="EMBL" id="CP000270">
    <property type="protein sequence ID" value="ABE29320.1"/>
    <property type="molecule type" value="Genomic_DNA"/>
</dbReference>
<dbReference type="GO" id="GO:0004519">
    <property type="term" value="F:endonuclease activity"/>
    <property type="evidence" value="ECO:0007669"/>
    <property type="project" value="InterPro"/>
</dbReference>
<feature type="domain" description="HNH" evidence="1">
    <location>
        <begin position="51"/>
        <end position="88"/>
    </location>
</feature>
<dbReference type="Pfam" id="PF01844">
    <property type="entry name" value="HNH"/>
    <property type="match status" value="1"/>
</dbReference>
<dbReference type="Gene3D" id="1.10.30.50">
    <property type="match status" value="1"/>
</dbReference>
<dbReference type="Proteomes" id="UP000001817">
    <property type="component" value="Chromosome 1"/>
</dbReference>
<reference evidence="2 3" key="1">
    <citation type="journal article" date="2006" name="Proc. Natl. Acad. Sci. U.S.A.">
        <title>Burkholderia xenovorans LB400 harbors a multi-replicon, 9.73-Mbp genome shaped for versatility.</title>
        <authorList>
            <person name="Chain P.S."/>
            <person name="Denef V.J."/>
            <person name="Konstantinidis K.T."/>
            <person name="Vergez L.M."/>
            <person name="Agullo L."/>
            <person name="Reyes V.L."/>
            <person name="Hauser L."/>
            <person name="Cordova M."/>
            <person name="Gomez L."/>
            <person name="Gonzalez M."/>
            <person name="Land M."/>
            <person name="Lao V."/>
            <person name="Larimer F."/>
            <person name="LiPuma J.J."/>
            <person name="Mahenthiralingam E."/>
            <person name="Malfatti S.A."/>
            <person name="Marx C.J."/>
            <person name="Parnell J.J."/>
            <person name="Ramette A."/>
            <person name="Richardson P."/>
            <person name="Seeger M."/>
            <person name="Smith D."/>
            <person name="Spilker T."/>
            <person name="Sul W.J."/>
            <person name="Tsoi T.V."/>
            <person name="Ulrich L.E."/>
            <person name="Zhulin I.B."/>
            <person name="Tiedje J.M."/>
        </authorList>
    </citation>
    <scope>NUCLEOTIDE SEQUENCE [LARGE SCALE GENOMIC DNA]</scope>
    <source>
        <strain evidence="2 3">LB400</strain>
    </source>
</reference>
<dbReference type="STRING" id="266265.Bxe_A3669"/>
<dbReference type="GO" id="GO:0008270">
    <property type="term" value="F:zinc ion binding"/>
    <property type="evidence" value="ECO:0007669"/>
    <property type="project" value="InterPro"/>
</dbReference>
<evidence type="ECO:0000313" key="3">
    <source>
        <dbReference type="Proteomes" id="UP000001817"/>
    </source>
</evidence>
<keyword evidence="3" id="KW-1185">Reference proteome</keyword>
<name>Q144B9_PARXL</name>
<dbReference type="OrthoDB" id="8617719at2"/>
<evidence type="ECO:0000259" key="1">
    <source>
        <dbReference type="Pfam" id="PF01844"/>
    </source>
</evidence>
<dbReference type="KEGG" id="bxe:Bxe_A3669"/>
<dbReference type="InterPro" id="IPR013467">
    <property type="entry name" value="HNH78-like"/>
</dbReference>
<dbReference type="eggNOG" id="COG1403">
    <property type="taxonomic scope" value="Bacteria"/>
</dbReference>
<protein>
    <recommendedName>
        <fullName evidence="1">HNH domain-containing protein</fullName>
    </recommendedName>
</protein>
<gene>
    <name evidence="2" type="ORF">Bxe_A3669</name>
</gene>
<proteinExistence type="predicted"/>
<dbReference type="KEGG" id="bxb:DR64_1360"/>
<dbReference type="InterPro" id="IPR002711">
    <property type="entry name" value="HNH"/>
</dbReference>
<dbReference type="GO" id="GO:0003676">
    <property type="term" value="F:nucleic acid binding"/>
    <property type="evidence" value="ECO:0007669"/>
    <property type="project" value="InterPro"/>
</dbReference>
<accession>Q144B9</accession>
<dbReference type="NCBIfam" id="TIGR02646">
    <property type="entry name" value="retron system putative HNH endonuclease"/>
    <property type="match status" value="1"/>
</dbReference>
<organism evidence="2 3">
    <name type="scientific">Paraburkholderia xenovorans (strain LB400)</name>
    <dbReference type="NCBI Taxonomy" id="266265"/>
    <lineage>
        <taxon>Bacteria</taxon>
        <taxon>Pseudomonadati</taxon>
        <taxon>Pseudomonadota</taxon>
        <taxon>Betaproteobacteria</taxon>
        <taxon>Burkholderiales</taxon>
        <taxon>Burkholderiaceae</taxon>
        <taxon>Paraburkholderia</taxon>
    </lineage>
</organism>
<dbReference type="AlphaFoldDB" id="Q144B9"/>